<dbReference type="SUPFAM" id="SSF56784">
    <property type="entry name" value="HAD-like"/>
    <property type="match status" value="1"/>
</dbReference>
<dbReference type="OrthoDB" id="5290033at2"/>
<evidence type="ECO:0000313" key="2">
    <source>
        <dbReference type="EMBL" id="AUN97240.1"/>
    </source>
</evidence>
<reference evidence="2 3" key="1">
    <citation type="submission" date="2018-01" db="EMBL/GenBank/DDBJ databases">
        <title>Complete genome sequence of Bacteriovorax stolpii DSM12778.</title>
        <authorList>
            <person name="Tang B."/>
            <person name="Chang J."/>
        </authorList>
    </citation>
    <scope>NUCLEOTIDE SEQUENCE [LARGE SCALE GENOMIC DNA]</scope>
    <source>
        <strain evidence="2 3">DSM 12778</strain>
    </source>
</reference>
<proteinExistence type="predicted"/>
<name>A0A2K9NNY7_BACTC</name>
<dbReference type="Gene3D" id="3.40.50.1000">
    <property type="entry name" value="HAD superfamily/HAD-like"/>
    <property type="match status" value="1"/>
</dbReference>
<dbReference type="PANTHER" id="PTHR28208:SF1">
    <property type="entry name" value="FILAMENT ORGANIZATION PROTEIN APP1-LIKE, PUTATIVE (AFU_ORTHOLOGUE AFUA_1G06650)-RELATED"/>
    <property type="match status" value="1"/>
</dbReference>
<dbReference type="AlphaFoldDB" id="A0A2K9NNY7"/>
<dbReference type="Pfam" id="PF09949">
    <property type="entry name" value="APP1_cat"/>
    <property type="match status" value="1"/>
</dbReference>
<sequence length="279" mass="31977">MVRTTPSARVKRNHLFKAFFIGGTMKAKILFLSAILIASIQTLHAKTLIVSDVDDTIKMTDVLGKKSTIVFNGLFREKAFAGMSELYNQMMNEDTSIYYVSGSPKLIRVRVSEFLEENDFPQQRNLLLKDSMNDDTYEYKTSTIKKLIKELRPDKLILIGDDTEYDPQVYEHIKAEYPELSSTIYIRAVSNREGVQTLFFSPMEIAGHEFLEGRLDKRAFKVVAHGFLKQTNDSGIVLKSRYCPKEGREAIEELKHKIADQDITELFAKTQKKIIRSCN</sequence>
<accession>A0A2K9NNY7</accession>
<dbReference type="GO" id="GO:0008195">
    <property type="term" value="F:phosphatidate phosphatase activity"/>
    <property type="evidence" value="ECO:0007669"/>
    <property type="project" value="InterPro"/>
</dbReference>
<dbReference type="InterPro" id="IPR019236">
    <property type="entry name" value="APP1_cat"/>
</dbReference>
<evidence type="ECO:0000259" key="1">
    <source>
        <dbReference type="Pfam" id="PF09949"/>
    </source>
</evidence>
<dbReference type="InterPro" id="IPR036412">
    <property type="entry name" value="HAD-like_sf"/>
</dbReference>
<dbReference type="InterPro" id="IPR052935">
    <property type="entry name" value="Mg2+_PAP"/>
</dbReference>
<dbReference type="PANTHER" id="PTHR28208">
    <property type="entry name" value="PHOSPHATIDATE PHOSPHATASE APP1"/>
    <property type="match status" value="1"/>
</dbReference>
<protein>
    <recommendedName>
        <fullName evidence="1">Phosphatidate phosphatase APP1 catalytic domain-containing protein</fullName>
    </recommendedName>
</protein>
<feature type="domain" description="Phosphatidate phosphatase APP1 catalytic" evidence="1">
    <location>
        <begin position="49"/>
        <end position="187"/>
    </location>
</feature>
<keyword evidence="3" id="KW-1185">Reference proteome</keyword>
<dbReference type="Proteomes" id="UP000235584">
    <property type="component" value="Chromosome"/>
</dbReference>
<dbReference type="KEGG" id="bsto:C0V70_03770"/>
<dbReference type="EMBL" id="CP025704">
    <property type="protein sequence ID" value="AUN97240.1"/>
    <property type="molecule type" value="Genomic_DNA"/>
</dbReference>
<gene>
    <name evidence="2" type="ORF">C0V70_03770</name>
</gene>
<organism evidence="2 3">
    <name type="scientific">Bacteriovorax stolpii</name>
    <name type="common">Bdellovibrio stolpii</name>
    <dbReference type="NCBI Taxonomy" id="960"/>
    <lineage>
        <taxon>Bacteria</taxon>
        <taxon>Pseudomonadati</taxon>
        <taxon>Bdellovibrionota</taxon>
        <taxon>Bacteriovoracia</taxon>
        <taxon>Bacteriovoracales</taxon>
        <taxon>Bacteriovoracaceae</taxon>
        <taxon>Bacteriovorax</taxon>
    </lineage>
</organism>
<evidence type="ECO:0000313" key="3">
    <source>
        <dbReference type="Proteomes" id="UP000235584"/>
    </source>
</evidence>
<dbReference type="InterPro" id="IPR023214">
    <property type="entry name" value="HAD_sf"/>
</dbReference>